<proteinExistence type="predicted"/>
<dbReference type="Proteomes" id="UP000289437">
    <property type="component" value="Unassembled WGS sequence"/>
</dbReference>
<comment type="caution">
    <text evidence="2">The sequence shown here is derived from an EMBL/GenBank/DDBJ whole genome shotgun (WGS) entry which is preliminary data.</text>
</comment>
<gene>
    <name evidence="2" type="ORF">GRAN_4437</name>
</gene>
<dbReference type="AlphaFoldDB" id="A0A4Q0SW86"/>
<keyword evidence="1" id="KW-0812">Transmembrane</keyword>
<reference evidence="3" key="2">
    <citation type="submission" date="2019-02" db="EMBL/GenBank/DDBJ databases">
        <title>Granulicella sibirica sp. nov., a psychrotolerant acidobacterium isolated from an organic soil layer in forested tundra, West Siberia.</title>
        <authorList>
            <person name="Oshkin I.Y."/>
            <person name="Kulichevskaya I.S."/>
            <person name="Rijpstra W.I.C."/>
            <person name="Sinninghe Damste J.S."/>
            <person name="Rakitin A.L."/>
            <person name="Ravin N.V."/>
            <person name="Dedysh S.N."/>
        </authorList>
    </citation>
    <scope>NUCLEOTIDE SEQUENCE [LARGE SCALE GENOMIC DNA]</scope>
    <source>
        <strain evidence="3">AF10</strain>
    </source>
</reference>
<keyword evidence="1" id="KW-1133">Transmembrane helix</keyword>
<organism evidence="2 3">
    <name type="scientific">Granulicella sibirica</name>
    <dbReference type="NCBI Taxonomy" id="2479048"/>
    <lineage>
        <taxon>Bacteria</taxon>
        <taxon>Pseudomonadati</taxon>
        <taxon>Acidobacteriota</taxon>
        <taxon>Terriglobia</taxon>
        <taxon>Terriglobales</taxon>
        <taxon>Acidobacteriaceae</taxon>
        <taxon>Granulicella</taxon>
    </lineage>
</organism>
<accession>A0A4Q0SW86</accession>
<evidence type="ECO:0000313" key="2">
    <source>
        <dbReference type="EMBL" id="RXH55333.1"/>
    </source>
</evidence>
<feature type="transmembrane region" description="Helical" evidence="1">
    <location>
        <begin position="12"/>
        <end position="28"/>
    </location>
</feature>
<keyword evidence="3" id="KW-1185">Reference proteome</keyword>
<evidence type="ECO:0000313" key="3">
    <source>
        <dbReference type="Proteomes" id="UP000289437"/>
    </source>
</evidence>
<keyword evidence="1" id="KW-0472">Membrane</keyword>
<protein>
    <submittedName>
        <fullName evidence="2">Uncharacterized protein</fullName>
    </submittedName>
</protein>
<dbReference type="RefSeq" id="WP_421800869.1">
    <property type="nucleotide sequence ID" value="NZ_RDSM01000003.1"/>
</dbReference>
<reference evidence="2 3" key="1">
    <citation type="submission" date="2018-11" db="EMBL/GenBank/DDBJ databases">
        <authorList>
            <person name="Mardanov A.V."/>
            <person name="Ravin N.V."/>
            <person name="Dedysh S.N."/>
        </authorList>
    </citation>
    <scope>NUCLEOTIDE SEQUENCE [LARGE SCALE GENOMIC DNA]</scope>
    <source>
        <strain evidence="2 3">AF10</strain>
    </source>
</reference>
<name>A0A4Q0SW86_9BACT</name>
<sequence>MPYTYRGESTVISGVVGVWWGSSVRLVGRRCWMRGTRRG</sequence>
<evidence type="ECO:0000256" key="1">
    <source>
        <dbReference type="SAM" id="Phobius"/>
    </source>
</evidence>
<dbReference type="EMBL" id="RDSM01000003">
    <property type="protein sequence ID" value="RXH55333.1"/>
    <property type="molecule type" value="Genomic_DNA"/>
</dbReference>